<evidence type="ECO:0000256" key="1">
    <source>
        <dbReference type="ARBA" id="ARBA00008000"/>
    </source>
</evidence>
<name>A0A840IZA3_9PSEU</name>
<organism evidence="3 4">
    <name type="scientific">Amycolatopsis jiangsuensis</name>
    <dbReference type="NCBI Taxonomy" id="1181879"/>
    <lineage>
        <taxon>Bacteria</taxon>
        <taxon>Bacillati</taxon>
        <taxon>Actinomycetota</taxon>
        <taxon>Actinomycetes</taxon>
        <taxon>Pseudonocardiales</taxon>
        <taxon>Pseudonocardiaceae</taxon>
        <taxon>Amycolatopsis</taxon>
    </lineage>
</organism>
<dbReference type="InterPro" id="IPR006094">
    <property type="entry name" value="Oxid_FAD_bind_N"/>
</dbReference>
<evidence type="ECO:0000259" key="2">
    <source>
        <dbReference type="Pfam" id="PF01565"/>
    </source>
</evidence>
<accession>A0A840IZA3</accession>
<comment type="caution">
    <text evidence="3">The sequence shown here is derived from an EMBL/GenBank/DDBJ whole genome shotgun (WGS) entry which is preliminary data.</text>
</comment>
<dbReference type="GO" id="GO:0008610">
    <property type="term" value="P:lipid biosynthetic process"/>
    <property type="evidence" value="ECO:0007669"/>
    <property type="project" value="InterPro"/>
</dbReference>
<comment type="similarity">
    <text evidence="1">Belongs to the FAD-binding oxidoreductase/transferase type 4 family.</text>
</comment>
<sequence>MCDLLAVRIQAGVLGPALEDQLRPDDLTLRHFPQSFEFSSLGGWLATRAGGHFATGPTHIDDMVESMHVVSPYGAGESR</sequence>
<dbReference type="Pfam" id="PF01565">
    <property type="entry name" value="FAD_binding_4"/>
    <property type="match status" value="1"/>
</dbReference>
<evidence type="ECO:0000313" key="4">
    <source>
        <dbReference type="Proteomes" id="UP000581769"/>
    </source>
</evidence>
<dbReference type="InterPro" id="IPR016169">
    <property type="entry name" value="FAD-bd_PCMH_sub2"/>
</dbReference>
<gene>
    <name evidence="3" type="ORF">BJY18_004230</name>
</gene>
<dbReference type="SUPFAM" id="SSF56176">
    <property type="entry name" value="FAD-binding/transporter-associated domain-like"/>
    <property type="match status" value="1"/>
</dbReference>
<dbReference type="Gene3D" id="3.30.465.10">
    <property type="match status" value="1"/>
</dbReference>
<dbReference type="InterPro" id="IPR025650">
    <property type="entry name" value="Alkyl-DHAP_Synthase"/>
</dbReference>
<dbReference type="AlphaFoldDB" id="A0A840IZA3"/>
<proteinExistence type="inferred from homology"/>
<dbReference type="Proteomes" id="UP000581769">
    <property type="component" value="Unassembled WGS sequence"/>
</dbReference>
<evidence type="ECO:0000313" key="3">
    <source>
        <dbReference type="EMBL" id="MBB4686745.1"/>
    </source>
</evidence>
<protein>
    <submittedName>
        <fullName evidence="3">FAD/FMN-containing dehydrogenase</fullName>
    </submittedName>
</protein>
<dbReference type="GO" id="GO:0050660">
    <property type="term" value="F:flavin adenine dinucleotide binding"/>
    <property type="evidence" value="ECO:0007669"/>
    <property type="project" value="InterPro"/>
</dbReference>
<dbReference type="GO" id="GO:0008609">
    <property type="term" value="F:alkylglycerone-phosphate synthase activity"/>
    <property type="evidence" value="ECO:0007669"/>
    <property type="project" value="InterPro"/>
</dbReference>
<dbReference type="PANTHER" id="PTHR46568">
    <property type="entry name" value="ALKYLDIHYDROXYACETONEPHOSPHATE SYNTHASE, PEROXISOMAL"/>
    <property type="match status" value="1"/>
</dbReference>
<keyword evidence="4" id="KW-1185">Reference proteome</keyword>
<feature type="domain" description="FAD linked oxidase N-terminal" evidence="2">
    <location>
        <begin position="6"/>
        <end position="74"/>
    </location>
</feature>
<dbReference type="PANTHER" id="PTHR46568:SF1">
    <property type="entry name" value="ALKYLDIHYDROXYACETONEPHOSPHATE SYNTHASE, PEROXISOMAL"/>
    <property type="match status" value="1"/>
</dbReference>
<dbReference type="RefSeq" id="WP_312874114.1">
    <property type="nucleotide sequence ID" value="NZ_JACHMG010000001.1"/>
</dbReference>
<reference evidence="3 4" key="1">
    <citation type="submission" date="2020-08" db="EMBL/GenBank/DDBJ databases">
        <title>Sequencing the genomes of 1000 actinobacteria strains.</title>
        <authorList>
            <person name="Klenk H.-P."/>
        </authorList>
    </citation>
    <scope>NUCLEOTIDE SEQUENCE [LARGE SCALE GENOMIC DNA]</scope>
    <source>
        <strain evidence="3 4">DSM 45859</strain>
    </source>
</reference>
<dbReference type="InterPro" id="IPR036318">
    <property type="entry name" value="FAD-bd_PCMH-like_sf"/>
</dbReference>
<dbReference type="EMBL" id="JACHMG010000001">
    <property type="protein sequence ID" value="MBB4686745.1"/>
    <property type="molecule type" value="Genomic_DNA"/>
</dbReference>